<dbReference type="Gene3D" id="3.40.50.10140">
    <property type="entry name" value="Toll/interleukin-1 receptor homology (TIR) domain"/>
    <property type="match status" value="1"/>
</dbReference>
<dbReference type="EMBL" id="JAIWYP010000006">
    <property type="protein sequence ID" value="KAH3811836.1"/>
    <property type="molecule type" value="Genomic_DNA"/>
</dbReference>
<accession>A0A9D4JGI3</accession>
<dbReference type="SUPFAM" id="SSF52200">
    <property type="entry name" value="Toll/Interleukin receptor TIR domain"/>
    <property type="match status" value="1"/>
</dbReference>
<evidence type="ECO:0000313" key="2">
    <source>
        <dbReference type="EMBL" id="KAH3811836.1"/>
    </source>
</evidence>
<comment type="caution">
    <text evidence="2">The sequence shown here is derived from an EMBL/GenBank/DDBJ whole genome shotgun (WGS) entry which is preliminary data.</text>
</comment>
<proteinExistence type="predicted"/>
<sequence>MFNIIFASIIHRFRWKIRYWYYVGYNKEIKHNGYSTIETSLRDSIFKYDLYLAYEEDVNAFVLDTLKPKLLELDYTVFMHDDILDGLPLYNIITRSIHASRVVVFVLSNGPRDSLEWKIAAHMTNEESNHRQKPMSVAFFYNSDSTVGLPEELKMLRRDAFIDYPVNGSEQEITAFWEDFITKLNTIY</sequence>
<dbReference type="PROSITE" id="PS50104">
    <property type="entry name" value="TIR"/>
    <property type="match status" value="1"/>
</dbReference>
<dbReference type="Pfam" id="PF01582">
    <property type="entry name" value="TIR"/>
    <property type="match status" value="1"/>
</dbReference>
<dbReference type="InterPro" id="IPR035897">
    <property type="entry name" value="Toll_tir_struct_dom_sf"/>
</dbReference>
<name>A0A9D4JGI3_DREPO</name>
<keyword evidence="3" id="KW-1185">Reference proteome</keyword>
<dbReference type="InterPro" id="IPR000157">
    <property type="entry name" value="TIR_dom"/>
</dbReference>
<gene>
    <name evidence="2" type="ORF">DPMN_140251</name>
</gene>
<evidence type="ECO:0000313" key="3">
    <source>
        <dbReference type="Proteomes" id="UP000828390"/>
    </source>
</evidence>
<organism evidence="2 3">
    <name type="scientific">Dreissena polymorpha</name>
    <name type="common">Zebra mussel</name>
    <name type="synonym">Mytilus polymorpha</name>
    <dbReference type="NCBI Taxonomy" id="45954"/>
    <lineage>
        <taxon>Eukaryota</taxon>
        <taxon>Metazoa</taxon>
        <taxon>Spiralia</taxon>
        <taxon>Lophotrochozoa</taxon>
        <taxon>Mollusca</taxon>
        <taxon>Bivalvia</taxon>
        <taxon>Autobranchia</taxon>
        <taxon>Heteroconchia</taxon>
        <taxon>Euheterodonta</taxon>
        <taxon>Imparidentia</taxon>
        <taxon>Neoheterodontei</taxon>
        <taxon>Myida</taxon>
        <taxon>Dreissenoidea</taxon>
        <taxon>Dreissenidae</taxon>
        <taxon>Dreissena</taxon>
    </lineage>
</organism>
<dbReference type="AlphaFoldDB" id="A0A9D4JGI3"/>
<reference evidence="2" key="2">
    <citation type="submission" date="2020-11" db="EMBL/GenBank/DDBJ databases">
        <authorList>
            <person name="McCartney M.A."/>
            <person name="Auch B."/>
            <person name="Kono T."/>
            <person name="Mallez S."/>
            <person name="Becker A."/>
            <person name="Gohl D.M."/>
            <person name="Silverstein K.A.T."/>
            <person name="Koren S."/>
            <person name="Bechman K.B."/>
            <person name="Herman A."/>
            <person name="Abrahante J.E."/>
            <person name="Garbe J."/>
        </authorList>
    </citation>
    <scope>NUCLEOTIDE SEQUENCE</scope>
    <source>
        <strain evidence="2">Duluth1</strain>
        <tissue evidence="2">Whole animal</tissue>
    </source>
</reference>
<reference evidence="2" key="1">
    <citation type="journal article" date="2019" name="bioRxiv">
        <title>The Genome of the Zebra Mussel, Dreissena polymorpha: A Resource for Invasive Species Research.</title>
        <authorList>
            <person name="McCartney M.A."/>
            <person name="Auch B."/>
            <person name="Kono T."/>
            <person name="Mallez S."/>
            <person name="Zhang Y."/>
            <person name="Obille A."/>
            <person name="Becker A."/>
            <person name="Abrahante J.E."/>
            <person name="Garbe J."/>
            <person name="Badalamenti J.P."/>
            <person name="Herman A."/>
            <person name="Mangelson H."/>
            <person name="Liachko I."/>
            <person name="Sullivan S."/>
            <person name="Sone E.D."/>
            <person name="Koren S."/>
            <person name="Silverstein K.A.T."/>
            <person name="Beckman K.B."/>
            <person name="Gohl D.M."/>
        </authorList>
    </citation>
    <scope>NUCLEOTIDE SEQUENCE</scope>
    <source>
        <strain evidence="2">Duluth1</strain>
        <tissue evidence="2">Whole animal</tissue>
    </source>
</reference>
<dbReference type="Proteomes" id="UP000828390">
    <property type="component" value="Unassembled WGS sequence"/>
</dbReference>
<evidence type="ECO:0000259" key="1">
    <source>
        <dbReference type="PROSITE" id="PS50104"/>
    </source>
</evidence>
<protein>
    <recommendedName>
        <fullName evidence="1">TIR domain-containing protein</fullName>
    </recommendedName>
</protein>
<feature type="domain" description="TIR" evidence="1">
    <location>
        <begin position="46"/>
        <end position="184"/>
    </location>
</feature>
<dbReference type="GO" id="GO:0007165">
    <property type="term" value="P:signal transduction"/>
    <property type="evidence" value="ECO:0007669"/>
    <property type="project" value="InterPro"/>
</dbReference>